<organism evidence="12 13">
    <name type="scientific">Monoraphidium neglectum</name>
    <dbReference type="NCBI Taxonomy" id="145388"/>
    <lineage>
        <taxon>Eukaryota</taxon>
        <taxon>Viridiplantae</taxon>
        <taxon>Chlorophyta</taxon>
        <taxon>core chlorophytes</taxon>
        <taxon>Chlorophyceae</taxon>
        <taxon>CS clade</taxon>
        <taxon>Sphaeropleales</taxon>
        <taxon>Selenastraceae</taxon>
        <taxon>Monoraphidium</taxon>
    </lineage>
</organism>
<comment type="subcellular location">
    <subcellularLocation>
        <location evidence="1">Cytoplasm</location>
        <location evidence="1">Cytoskeleton</location>
        <location evidence="1">Flagellum axoneme</location>
    </subcellularLocation>
</comment>
<keyword evidence="8" id="KW-0206">Cytoskeleton</keyword>
<dbReference type="RefSeq" id="XP_013898509.1">
    <property type="nucleotide sequence ID" value="XM_014043055.1"/>
</dbReference>
<dbReference type="SUPFAM" id="SSF52075">
    <property type="entry name" value="Outer arm dynein light chain 1"/>
    <property type="match status" value="1"/>
</dbReference>
<keyword evidence="2" id="KW-0963">Cytoplasm</keyword>
<keyword evidence="3" id="KW-0433">Leucine-rich repeat</keyword>
<evidence type="ECO:0000256" key="7">
    <source>
        <dbReference type="ARBA" id="ARBA00023069"/>
    </source>
</evidence>
<keyword evidence="6" id="KW-0175">Coiled coil</keyword>
<dbReference type="PANTHER" id="PTHR45973">
    <property type="entry name" value="PROTEIN PHOSPHATASE 1 REGULATORY SUBUNIT SDS22-RELATED"/>
    <property type="match status" value="1"/>
</dbReference>
<dbReference type="PANTHER" id="PTHR45973:SF12">
    <property type="entry name" value="DYNEIN REGULATORY COMPLEX SUBUNIT 3"/>
    <property type="match status" value="1"/>
</dbReference>
<accession>A0A0D2M820</accession>
<comment type="similarity">
    <text evidence="10">Belongs to the DRC3 family.</text>
</comment>
<evidence type="ECO:0000256" key="3">
    <source>
        <dbReference type="ARBA" id="ARBA00022614"/>
    </source>
</evidence>
<dbReference type="InterPro" id="IPR001611">
    <property type="entry name" value="Leu-rich_rpt"/>
</dbReference>
<keyword evidence="7" id="KW-0969">Cilium</keyword>
<evidence type="ECO:0000256" key="11">
    <source>
        <dbReference type="ARBA" id="ARBA00040950"/>
    </source>
</evidence>
<dbReference type="OrthoDB" id="1517790at2759"/>
<dbReference type="PROSITE" id="PS51450">
    <property type="entry name" value="LRR"/>
    <property type="match status" value="3"/>
</dbReference>
<evidence type="ECO:0000256" key="9">
    <source>
        <dbReference type="ARBA" id="ARBA00023273"/>
    </source>
</evidence>
<evidence type="ECO:0000256" key="8">
    <source>
        <dbReference type="ARBA" id="ARBA00023212"/>
    </source>
</evidence>
<dbReference type="Pfam" id="PF14580">
    <property type="entry name" value="LRR_9"/>
    <property type="match status" value="1"/>
</dbReference>
<keyword evidence="13" id="KW-1185">Reference proteome</keyword>
<sequence length="499" mass="55080">MPVSLERLIAEAEPSVITEELTRECIQVNGSDADLADDKRRQLPFSEVEALAFSFKNLARIANLRGLDSLTKLQLDNNRIERIENISHMVRLTWLDLSFNQITQIEGLDTLTALQDLSLFNNRITSISGLDSMAALNVLSIGNNAIAKLDSVGYLRRFNRLQAVNLAGNPVARNPNYRQAGWGAKEAHQDELLEIQEREDAAAHEAAAAAEAGAHAALMDEANLTGIEPLVDDVAASDPEWPKLSAIPGLTEPWSDVRDKWRLATEEFKLMILESHGRKKAESAEFRAALQAALDERDGEARRLITEYERARKQVAASAAAGASDAEERVLGAKVRLMSLQEALLELELDAVDAAGQLCQEFDRTFSEIAEANKLQYNSFFTQIRDLEGAFTNGLAAAAPSFLERYGASSDSPELDALPEEAQVLLGDKDALLNAIQASHDARVARIDGLEDKLVATELRRANEAAERNSEWEAKRHRDRMAEILGYLERNVQVSRCVV</sequence>
<evidence type="ECO:0000313" key="12">
    <source>
        <dbReference type="EMBL" id="KIY99489.1"/>
    </source>
</evidence>
<dbReference type="InterPro" id="IPR032675">
    <property type="entry name" value="LRR_dom_sf"/>
</dbReference>
<keyword evidence="5" id="KW-0282">Flagellum</keyword>
<evidence type="ECO:0000256" key="10">
    <source>
        <dbReference type="ARBA" id="ARBA00038378"/>
    </source>
</evidence>
<evidence type="ECO:0000256" key="4">
    <source>
        <dbReference type="ARBA" id="ARBA00022737"/>
    </source>
</evidence>
<evidence type="ECO:0000313" key="13">
    <source>
        <dbReference type="Proteomes" id="UP000054498"/>
    </source>
</evidence>
<dbReference type="EMBL" id="KK101832">
    <property type="protein sequence ID" value="KIY99489.1"/>
    <property type="molecule type" value="Genomic_DNA"/>
</dbReference>
<dbReference type="AlphaFoldDB" id="A0A0D2M820"/>
<keyword evidence="9" id="KW-0966">Cell projection</keyword>
<dbReference type="Proteomes" id="UP000054498">
    <property type="component" value="Unassembled WGS sequence"/>
</dbReference>
<dbReference type="Gene3D" id="3.80.10.10">
    <property type="entry name" value="Ribonuclease Inhibitor"/>
    <property type="match status" value="1"/>
</dbReference>
<evidence type="ECO:0000256" key="2">
    <source>
        <dbReference type="ARBA" id="ARBA00022490"/>
    </source>
</evidence>
<dbReference type="GeneID" id="25741348"/>
<dbReference type="InterPro" id="IPR050576">
    <property type="entry name" value="Cilia_flagella_integrity"/>
</dbReference>
<gene>
    <name evidence="12" type="ORF">MNEG_8472</name>
</gene>
<dbReference type="SMART" id="SM00365">
    <property type="entry name" value="LRR_SD22"/>
    <property type="match status" value="3"/>
</dbReference>
<evidence type="ECO:0000256" key="5">
    <source>
        <dbReference type="ARBA" id="ARBA00022846"/>
    </source>
</evidence>
<evidence type="ECO:0000256" key="1">
    <source>
        <dbReference type="ARBA" id="ARBA00004611"/>
    </source>
</evidence>
<dbReference type="GO" id="GO:0005929">
    <property type="term" value="C:cilium"/>
    <property type="evidence" value="ECO:0007669"/>
    <property type="project" value="TreeGrafter"/>
</dbReference>
<evidence type="ECO:0000256" key="6">
    <source>
        <dbReference type="ARBA" id="ARBA00023054"/>
    </source>
</evidence>
<name>A0A0D2M820_9CHLO</name>
<reference evidence="12 13" key="1">
    <citation type="journal article" date="2013" name="BMC Genomics">
        <title>Reconstruction of the lipid metabolism for the microalga Monoraphidium neglectum from its genome sequence reveals characteristics suitable for biofuel production.</title>
        <authorList>
            <person name="Bogen C."/>
            <person name="Al-Dilaimi A."/>
            <person name="Albersmeier A."/>
            <person name="Wichmann J."/>
            <person name="Grundmann M."/>
            <person name="Rupp O."/>
            <person name="Lauersen K.J."/>
            <person name="Blifernez-Klassen O."/>
            <person name="Kalinowski J."/>
            <person name="Goesmann A."/>
            <person name="Mussgnug J.H."/>
            <person name="Kruse O."/>
        </authorList>
    </citation>
    <scope>NUCLEOTIDE SEQUENCE [LARGE SCALE GENOMIC DNA]</scope>
    <source>
        <strain evidence="12 13">SAG 48.87</strain>
    </source>
</reference>
<keyword evidence="4" id="KW-0677">Repeat</keyword>
<dbReference type="KEGG" id="mng:MNEG_8472"/>
<proteinExistence type="inferred from homology"/>
<protein>
    <recommendedName>
        <fullName evidence="11">Dynein regulatory complex subunit 3</fullName>
    </recommendedName>
</protein>
<dbReference type="STRING" id="145388.A0A0D2M820"/>